<organism evidence="1">
    <name type="scientific">mine drainage metagenome</name>
    <dbReference type="NCBI Taxonomy" id="410659"/>
    <lineage>
        <taxon>unclassified sequences</taxon>
        <taxon>metagenomes</taxon>
        <taxon>ecological metagenomes</taxon>
    </lineage>
</organism>
<proteinExistence type="predicted"/>
<evidence type="ECO:0000313" key="1">
    <source>
        <dbReference type="EMBL" id="CBI04640.1"/>
    </source>
</evidence>
<dbReference type="AlphaFoldDB" id="E6QBR4"/>
<gene>
    <name evidence="1" type="ORF">CARN5_1885</name>
</gene>
<sequence length="28" mass="3243">MAGRDQLTIRFIACHWACDDHLTPVQML</sequence>
<reference evidence="1" key="1">
    <citation type="submission" date="2009-10" db="EMBL/GenBank/DDBJ databases">
        <title>Diversity of trophic interactions inside an arsenic-rich microbial ecosystem.</title>
        <authorList>
            <person name="Bertin P.N."/>
            <person name="Heinrich-Salmeron A."/>
            <person name="Pelletier E."/>
            <person name="Goulhen-Chollet F."/>
            <person name="Arsene-Ploetze F."/>
            <person name="Gallien S."/>
            <person name="Calteau A."/>
            <person name="Vallenet D."/>
            <person name="Casiot C."/>
            <person name="Chane-Woon-Ming B."/>
            <person name="Giloteaux L."/>
            <person name="Barakat M."/>
            <person name="Bonnefoy V."/>
            <person name="Bruneel O."/>
            <person name="Chandler M."/>
            <person name="Cleiss J."/>
            <person name="Duran R."/>
            <person name="Elbaz-Poulichet F."/>
            <person name="Fonknechten N."/>
            <person name="Lauga B."/>
            <person name="Mornico D."/>
            <person name="Ortet P."/>
            <person name="Schaeffer C."/>
            <person name="Siguier P."/>
            <person name="Alexander Thil Smith A."/>
            <person name="Van Dorsselaer A."/>
            <person name="Weissenbach J."/>
            <person name="Medigue C."/>
            <person name="Le Paslier D."/>
        </authorList>
    </citation>
    <scope>NUCLEOTIDE SEQUENCE</scope>
</reference>
<name>E6QBR4_9ZZZZ</name>
<protein>
    <submittedName>
        <fullName evidence="1">Uncharacterized protein</fullName>
    </submittedName>
</protein>
<accession>E6QBR4</accession>
<comment type="caution">
    <text evidence="1">The sequence shown here is derived from an EMBL/GenBank/DDBJ whole genome shotgun (WGS) entry which is preliminary data.</text>
</comment>
<dbReference type="EMBL" id="CABP01000077">
    <property type="protein sequence ID" value="CBI04640.1"/>
    <property type="molecule type" value="Genomic_DNA"/>
</dbReference>